<dbReference type="EMBL" id="CAUJNA010003589">
    <property type="protein sequence ID" value="CAJ1405546.1"/>
    <property type="molecule type" value="Genomic_DNA"/>
</dbReference>
<accession>A0AA36NIS8</accession>
<protein>
    <submittedName>
        <fullName evidence="2">Uncharacterized protein</fullName>
    </submittedName>
</protein>
<feature type="region of interest" description="Disordered" evidence="1">
    <location>
        <begin position="81"/>
        <end position="100"/>
    </location>
</feature>
<name>A0AA36NIS8_9DINO</name>
<evidence type="ECO:0000313" key="3">
    <source>
        <dbReference type="Proteomes" id="UP001178507"/>
    </source>
</evidence>
<dbReference type="AlphaFoldDB" id="A0AA36NIS8"/>
<evidence type="ECO:0000256" key="1">
    <source>
        <dbReference type="SAM" id="MobiDB-lite"/>
    </source>
</evidence>
<proteinExistence type="predicted"/>
<dbReference type="Proteomes" id="UP001178507">
    <property type="component" value="Unassembled WGS sequence"/>
</dbReference>
<organism evidence="2 3">
    <name type="scientific">Effrenium voratum</name>
    <dbReference type="NCBI Taxonomy" id="2562239"/>
    <lineage>
        <taxon>Eukaryota</taxon>
        <taxon>Sar</taxon>
        <taxon>Alveolata</taxon>
        <taxon>Dinophyceae</taxon>
        <taxon>Suessiales</taxon>
        <taxon>Symbiodiniaceae</taxon>
        <taxon>Effrenium</taxon>
    </lineage>
</organism>
<reference evidence="2" key="1">
    <citation type="submission" date="2023-08" db="EMBL/GenBank/DDBJ databases">
        <authorList>
            <person name="Chen Y."/>
            <person name="Shah S."/>
            <person name="Dougan E. K."/>
            <person name="Thang M."/>
            <person name="Chan C."/>
        </authorList>
    </citation>
    <scope>NUCLEOTIDE SEQUENCE</scope>
</reference>
<comment type="caution">
    <text evidence="2">The sequence shown here is derived from an EMBL/GenBank/DDBJ whole genome shotgun (WGS) entry which is preliminary data.</text>
</comment>
<sequence>MACCGRRSSMKLARFEWRRATVRKSFWDRGVVHRVAEELELFLLYEAISPRVWRVGGRAAKSVNPSLPSIAMAKTWISSAVHPGRSGARGGMPKGRKCDS</sequence>
<gene>
    <name evidence="2" type="ORF">EVOR1521_LOCUS27719</name>
</gene>
<keyword evidence="3" id="KW-1185">Reference proteome</keyword>
<evidence type="ECO:0000313" key="2">
    <source>
        <dbReference type="EMBL" id="CAJ1405546.1"/>
    </source>
</evidence>